<dbReference type="InterPro" id="IPR011701">
    <property type="entry name" value="MFS"/>
</dbReference>
<evidence type="ECO:0000256" key="1">
    <source>
        <dbReference type="ARBA" id="ARBA00004651"/>
    </source>
</evidence>
<dbReference type="RefSeq" id="WP_073278220.1">
    <property type="nucleotide sequence ID" value="NZ_FRAC01000019.1"/>
</dbReference>
<feature type="transmembrane region" description="Helical" evidence="6">
    <location>
        <begin position="336"/>
        <end position="357"/>
    </location>
</feature>
<dbReference type="InterPro" id="IPR052714">
    <property type="entry name" value="MFS_Exporter"/>
</dbReference>
<dbReference type="PROSITE" id="PS50850">
    <property type="entry name" value="MFS"/>
    <property type="match status" value="1"/>
</dbReference>
<feature type="transmembrane region" description="Helical" evidence="6">
    <location>
        <begin position="272"/>
        <end position="291"/>
    </location>
</feature>
<dbReference type="GO" id="GO:0022857">
    <property type="term" value="F:transmembrane transporter activity"/>
    <property type="evidence" value="ECO:0007669"/>
    <property type="project" value="InterPro"/>
</dbReference>
<dbReference type="STRING" id="1121322.SAMN02745136_03589"/>
<evidence type="ECO:0000256" key="5">
    <source>
        <dbReference type="ARBA" id="ARBA00023136"/>
    </source>
</evidence>
<dbReference type="Proteomes" id="UP000184386">
    <property type="component" value="Unassembled WGS sequence"/>
</dbReference>
<dbReference type="OrthoDB" id="9814001at2"/>
<feature type="transmembrane region" description="Helical" evidence="6">
    <location>
        <begin position="9"/>
        <end position="28"/>
    </location>
</feature>
<evidence type="ECO:0000313" key="9">
    <source>
        <dbReference type="Proteomes" id="UP000184386"/>
    </source>
</evidence>
<dbReference type="PANTHER" id="PTHR23531">
    <property type="entry name" value="QUINOLENE RESISTANCE PROTEIN NORA"/>
    <property type="match status" value="1"/>
</dbReference>
<sequence>MNISNGKSFWTRNFIFLLISNALLFMVFEMLTPTLPLLAESLGCSPSQIGLVIGAFTISAMIARPFCSIFTNFIDKKYILFIGVLITMLSTGSYMVSTGIGILITLRLIHGFGFGIATTYYVTLASEQLPHNQIGEGMGYFGIGETICMSIGPMVGIALLNKLNFQGLFSFGAIILLIAVLLILGIDRRAVTKKKLAKSKKISYKLFEKRVLLQSFLIFLIGVVVSGVMTYLTLFAKQQGISTVAWFFFIAAITGILIRVVSGKMFDEKGPLYVLIPSAICLIIGIVLIAYSRSELQLNIAGIFYGVAFGSIFPAIQAWVLSMVPVEDREDAMSTFLSCFDIGIGGGAIFLGIIVQGTSYKTMYLSSIIFIAAFLALIIYLDKFKKVLPLTQDEKAILSESGE</sequence>
<reference evidence="8 9" key="1">
    <citation type="submission" date="2016-11" db="EMBL/GenBank/DDBJ databases">
        <authorList>
            <person name="Jaros S."/>
            <person name="Januszkiewicz K."/>
            <person name="Wedrychowicz H."/>
        </authorList>
    </citation>
    <scope>NUCLEOTIDE SEQUENCE [LARGE SCALE GENOMIC DNA]</scope>
    <source>
        <strain evidence="8 9">DSM 15929</strain>
    </source>
</reference>
<dbReference type="InterPro" id="IPR036259">
    <property type="entry name" value="MFS_trans_sf"/>
</dbReference>
<dbReference type="InterPro" id="IPR020846">
    <property type="entry name" value="MFS_dom"/>
</dbReference>
<proteinExistence type="predicted"/>
<dbReference type="SUPFAM" id="SSF103473">
    <property type="entry name" value="MFS general substrate transporter"/>
    <property type="match status" value="1"/>
</dbReference>
<feature type="transmembrane region" description="Helical" evidence="6">
    <location>
        <begin position="211"/>
        <end position="234"/>
    </location>
</feature>
<feature type="transmembrane region" description="Helical" evidence="6">
    <location>
        <begin position="48"/>
        <end position="66"/>
    </location>
</feature>
<evidence type="ECO:0000256" key="2">
    <source>
        <dbReference type="ARBA" id="ARBA00022448"/>
    </source>
</evidence>
<dbReference type="PANTHER" id="PTHR23531:SF1">
    <property type="entry name" value="QUINOLENE RESISTANCE PROTEIN NORA"/>
    <property type="match status" value="1"/>
</dbReference>
<organism evidence="8 9">
    <name type="scientific">Anaerocolumna jejuensis DSM 15929</name>
    <dbReference type="NCBI Taxonomy" id="1121322"/>
    <lineage>
        <taxon>Bacteria</taxon>
        <taxon>Bacillati</taxon>
        <taxon>Bacillota</taxon>
        <taxon>Clostridia</taxon>
        <taxon>Lachnospirales</taxon>
        <taxon>Lachnospiraceae</taxon>
        <taxon>Anaerocolumna</taxon>
    </lineage>
</organism>
<dbReference type="Gene3D" id="1.20.1250.20">
    <property type="entry name" value="MFS general substrate transporter like domains"/>
    <property type="match status" value="1"/>
</dbReference>
<feature type="transmembrane region" description="Helical" evidence="6">
    <location>
        <begin position="240"/>
        <end position="260"/>
    </location>
</feature>
<keyword evidence="5 6" id="KW-0472">Membrane</keyword>
<name>A0A1M6W5G0_9FIRM</name>
<evidence type="ECO:0000259" key="7">
    <source>
        <dbReference type="PROSITE" id="PS50850"/>
    </source>
</evidence>
<dbReference type="GO" id="GO:0005886">
    <property type="term" value="C:plasma membrane"/>
    <property type="evidence" value="ECO:0007669"/>
    <property type="project" value="UniProtKB-SubCell"/>
</dbReference>
<feature type="domain" description="Major facilitator superfamily (MFS) profile" evidence="7">
    <location>
        <begin position="13"/>
        <end position="385"/>
    </location>
</feature>
<keyword evidence="2" id="KW-0813">Transport</keyword>
<keyword evidence="4 6" id="KW-1133">Transmembrane helix</keyword>
<gene>
    <name evidence="8" type="ORF">SAMN02745136_03589</name>
</gene>
<evidence type="ECO:0000256" key="4">
    <source>
        <dbReference type="ARBA" id="ARBA00022989"/>
    </source>
</evidence>
<feature type="transmembrane region" description="Helical" evidence="6">
    <location>
        <begin position="165"/>
        <end position="186"/>
    </location>
</feature>
<comment type="subcellular location">
    <subcellularLocation>
        <location evidence="1">Cell membrane</location>
        <topology evidence="1">Multi-pass membrane protein</topology>
    </subcellularLocation>
</comment>
<dbReference type="Pfam" id="PF07690">
    <property type="entry name" value="MFS_1"/>
    <property type="match status" value="1"/>
</dbReference>
<dbReference type="AlphaFoldDB" id="A0A1M6W5G0"/>
<evidence type="ECO:0000313" key="8">
    <source>
        <dbReference type="EMBL" id="SHK88919.1"/>
    </source>
</evidence>
<feature type="transmembrane region" description="Helical" evidence="6">
    <location>
        <begin position="303"/>
        <end position="324"/>
    </location>
</feature>
<keyword evidence="3 6" id="KW-0812">Transmembrane</keyword>
<accession>A0A1M6W5G0</accession>
<keyword evidence="9" id="KW-1185">Reference proteome</keyword>
<feature type="transmembrane region" description="Helical" evidence="6">
    <location>
        <begin position="102"/>
        <end position="125"/>
    </location>
</feature>
<feature type="transmembrane region" description="Helical" evidence="6">
    <location>
        <begin position="363"/>
        <end position="381"/>
    </location>
</feature>
<dbReference type="CDD" id="cd17489">
    <property type="entry name" value="MFS_YfcJ_like"/>
    <property type="match status" value="1"/>
</dbReference>
<feature type="transmembrane region" description="Helical" evidence="6">
    <location>
        <begin position="137"/>
        <end position="159"/>
    </location>
</feature>
<protein>
    <submittedName>
        <fullName evidence="8">Predicted arabinose efflux permease, MFS family</fullName>
    </submittedName>
</protein>
<evidence type="ECO:0000256" key="6">
    <source>
        <dbReference type="SAM" id="Phobius"/>
    </source>
</evidence>
<evidence type="ECO:0000256" key="3">
    <source>
        <dbReference type="ARBA" id="ARBA00022692"/>
    </source>
</evidence>
<dbReference type="EMBL" id="FRAC01000019">
    <property type="protein sequence ID" value="SHK88919.1"/>
    <property type="molecule type" value="Genomic_DNA"/>
</dbReference>
<feature type="transmembrane region" description="Helical" evidence="6">
    <location>
        <begin position="78"/>
        <end position="96"/>
    </location>
</feature>